<sequence>MVPSPSDTDAALRAAVDGDLRLLKELASKVDLRAVKDGNGKNVLHFAAGKGHLECCKFLVQEHGIDVNSLSAEGETPTLLAVFSGSVPVLKYILDCGGDPAMATSRGSTPLHEAAELGHCEAARLLLSKGVPVDPLNHRGTPLHLAVAKGQDGTAKVLPEHGADAGADVNFKSPSGPSALMMAVDDQLTDIVKFLLDVGADPNIADHHGRIPIMYAAGSGHRELVEILFPRTKPIPSVPNWSVDGIIGTVKYVPINAQDAVSAKEHIADAKSQGKEEFAKGEYLAAIYYYGLAMEEDPLDATLFANRSLCWLQMNEGDLALEDAQQCKVLRPNWSKAWYREGKALSLLKNYEGAADAFMEALKLDSESVEVKTALREALEAMKIEARSEEQKP</sequence>
<keyword evidence="6" id="KW-1185">Reference proteome</keyword>
<dbReference type="PROSITE" id="PS50005">
    <property type="entry name" value="TPR"/>
    <property type="match status" value="1"/>
</dbReference>
<organism evidence="5 6">
    <name type="scientific">Eragrostis curvula</name>
    <name type="common">weeping love grass</name>
    <dbReference type="NCBI Taxonomy" id="38414"/>
    <lineage>
        <taxon>Eukaryota</taxon>
        <taxon>Viridiplantae</taxon>
        <taxon>Streptophyta</taxon>
        <taxon>Embryophyta</taxon>
        <taxon>Tracheophyta</taxon>
        <taxon>Spermatophyta</taxon>
        <taxon>Magnoliopsida</taxon>
        <taxon>Liliopsida</taxon>
        <taxon>Poales</taxon>
        <taxon>Poaceae</taxon>
        <taxon>PACMAD clade</taxon>
        <taxon>Chloridoideae</taxon>
        <taxon>Eragrostideae</taxon>
        <taxon>Eragrostidinae</taxon>
        <taxon>Eragrostis</taxon>
    </lineage>
</organism>
<dbReference type="PROSITE" id="PS50088">
    <property type="entry name" value="ANK_REPEAT"/>
    <property type="match status" value="5"/>
</dbReference>
<dbReference type="InterPro" id="IPR013105">
    <property type="entry name" value="TPR_2"/>
</dbReference>
<dbReference type="InterPro" id="IPR011990">
    <property type="entry name" value="TPR-like_helical_dom_sf"/>
</dbReference>
<dbReference type="InterPro" id="IPR002110">
    <property type="entry name" value="Ankyrin_rpt"/>
</dbReference>
<protein>
    <submittedName>
        <fullName evidence="5">Uncharacterized protein</fullName>
    </submittedName>
</protein>
<comment type="caution">
    <text evidence="5">The sequence shown here is derived from an EMBL/GenBank/DDBJ whole genome shotgun (WGS) entry which is preliminary data.</text>
</comment>
<dbReference type="InterPro" id="IPR036770">
    <property type="entry name" value="Ankyrin_rpt-contain_sf"/>
</dbReference>
<evidence type="ECO:0000313" key="5">
    <source>
        <dbReference type="EMBL" id="TVU00350.1"/>
    </source>
</evidence>
<dbReference type="Pfam" id="PF00023">
    <property type="entry name" value="Ank"/>
    <property type="match status" value="1"/>
</dbReference>
<reference evidence="5 6" key="1">
    <citation type="journal article" date="2019" name="Sci. Rep.">
        <title>A high-quality genome of Eragrostis curvula grass provides insights into Poaceae evolution and supports new strategies to enhance forage quality.</title>
        <authorList>
            <person name="Carballo J."/>
            <person name="Santos B.A.C.M."/>
            <person name="Zappacosta D."/>
            <person name="Garbus I."/>
            <person name="Selva J.P."/>
            <person name="Gallo C.A."/>
            <person name="Diaz A."/>
            <person name="Albertini E."/>
            <person name="Caccamo M."/>
            <person name="Echenique V."/>
        </authorList>
    </citation>
    <scope>NUCLEOTIDE SEQUENCE [LARGE SCALE GENOMIC DNA]</scope>
    <source>
        <strain evidence="6">cv. Victoria</strain>
        <tissue evidence="5">Leaf</tissue>
    </source>
</reference>
<dbReference type="Gramene" id="TVU00350">
    <property type="protein sequence ID" value="TVU00350"/>
    <property type="gene ID" value="EJB05_54245"/>
</dbReference>
<dbReference type="SMART" id="SM00248">
    <property type="entry name" value="ANK"/>
    <property type="match status" value="6"/>
</dbReference>
<dbReference type="PROSITE" id="PS50297">
    <property type="entry name" value="ANK_REP_REGION"/>
    <property type="match status" value="3"/>
</dbReference>
<feature type="repeat" description="ANK" evidence="3">
    <location>
        <begin position="39"/>
        <end position="72"/>
    </location>
</feature>
<dbReference type="EMBL" id="RWGY01000602">
    <property type="protein sequence ID" value="TVU00350.1"/>
    <property type="molecule type" value="Genomic_DNA"/>
</dbReference>
<dbReference type="AlphaFoldDB" id="A0A5J9SN13"/>
<feature type="repeat" description="ANK" evidence="3">
    <location>
        <begin position="175"/>
        <end position="207"/>
    </location>
</feature>
<dbReference type="Gene3D" id="1.25.40.20">
    <property type="entry name" value="Ankyrin repeat-containing domain"/>
    <property type="match status" value="2"/>
</dbReference>
<name>A0A5J9SN13_9POAL</name>
<dbReference type="Gene3D" id="1.25.40.10">
    <property type="entry name" value="Tetratricopeptide repeat domain"/>
    <property type="match status" value="1"/>
</dbReference>
<dbReference type="SUPFAM" id="SSF48452">
    <property type="entry name" value="TPR-like"/>
    <property type="match status" value="1"/>
</dbReference>
<dbReference type="InterPro" id="IPR051616">
    <property type="entry name" value="Cul2-RING_E3_ligase_SR"/>
</dbReference>
<dbReference type="Pfam" id="PF07719">
    <property type="entry name" value="TPR_2"/>
    <property type="match status" value="1"/>
</dbReference>
<evidence type="ECO:0000256" key="4">
    <source>
        <dbReference type="PROSITE-ProRule" id="PRU00339"/>
    </source>
</evidence>
<dbReference type="PANTHER" id="PTHR46224">
    <property type="entry name" value="ANKYRIN REPEAT FAMILY PROTEIN"/>
    <property type="match status" value="1"/>
</dbReference>
<feature type="repeat" description="ANK" evidence="3">
    <location>
        <begin position="106"/>
        <end position="138"/>
    </location>
</feature>
<feature type="repeat" description="TPR" evidence="4">
    <location>
        <begin position="335"/>
        <end position="368"/>
    </location>
</feature>
<dbReference type="OrthoDB" id="590877at2759"/>
<gene>
    <name evidence="5" type="ORF">EJB05_54245</name>
</gene>
<evidence type="ECO:0000313" key="6">
    <source>
        <dbReference type="Proteomes" id="UP000324897"/>
    </source>
</evidence>
<keyword evidence="2 4" id="KW-0802">TPR repeat</keyword>
<feature type="repeat" description="ANK" evidence="3">
    <location>
        <begin position="73"/>
        <end position="105"/>
    </location>
</feature>
<evidence type="ECO:0000256" key="3">
    <source>
        <dbReference type="PROSITE-ProRule" id="PRU00023"/>
    </source>
</evidence>
<keyword evidence="1" id="KW-0677">Repeat</keyword>
<dbReference type="PRINTS" id="PR01415">
    <property type="entry name" value="ANKYRIN"/>
</dbReference>
<feature type="repeat" description="ANK" evidence="3">
    <location>
        <begin position="138"/>
        <end position="170"/>
    </location>
</feature>
<evidence type="ECO:0000256" key="1">
    <source>
        <dbReference type="ARBA" id="ARBA00022737"/>
    </source>
</evidence>
<keyword evidence="3" id="KW-0040">ANK repeat</keyword>
<accession>A0A5J9SN13</accession>
<dbReference type="SMART" id="SM00028">
    <property type="entry name" value="TPR"/>
    <property type="match status" value="3"/>
</dbReference>
<dbReference type="Proteomes" id="UP000324897">
    <property type="component" value="Unassembled WGS sequence"/>
</dbReference>
<proteinExistence type="predicted"/>
<dbReference type="Pfam" id="PF12796">
    <property type="entry name" value="Ank_2"/>
    <property type="match status" value="2"/>
</dbReference>
<dbReference type="SUPFAM" id="SSF48403">
    <property type="entry name" value="Ankyrin repeat"/>
    <property type="match status" value="1"/>
</dbReference>
<dbReference type="InterPro" id="IPR019734">
    <property type="entry name" value="TPR_rpt"/>
</dbReference>
<evidence type="ECO:0000256" key="2">
    <source>
        <dbReference type="ARBA" id="ARBA00022803"/>
    </source>
</evidence>
<dbReference type="PANTHER" id="PTHR46224:SF37">
    <property type="entry name" value="OS12G0600100 PROTEIN"/>
    <property type="match status" value="1"/>
</dbReference>